<evidence type="ECO:0000313" key="5">
    <source>
        <dbReference type="Proteomes" id="UP000289257"/>
    </source>
</evidence>
<dbReference type="SUPFAM" id="SSF52540">
    <property type="entry name" value="P-loop containing nucleoside triphosphate hydrolases"/>
    <property type="match status" value="1"/>
</dbReference>
<keyword evidence="2" id="KW-0813">Transport</keyword>
<dbReference type="InterPro" id="IPR027417">
    <property type="entry name" value="P-loop_NTPase"/>
</dbReference>
<keyword evidence="5" id="KW-1185">Reference proteome</keyword>
<evidence type="ECO:0000256" key="2">
    <source>
        <dbReference type="ARBA" id="ARBA00022448"/>
    </source>
</evidence>
<dbReference type="InterPro" id="IPR003439">
    <property type="entry name" value="ABC_transporter-like_ATP-bd"/>
</dbReference>
<sequence>MEYCSLLHVKDLGYEVDGHEVFRNVSFSVNKKDRIGLVGKNGAGKTTLLRAMAGQVLPNHGMVVRDNVEVGFMPQSLESWHDVSVFDFLESVTGFKQARQAFVKTFQHQGFFV</sequence>
<keyword evidence="4" id="KW-0547">Nucleotide-binding</keyword>
<evidence type="ECO:0000313" key="4">
    <source>
        <dbReference type="EMBL" id="RWZ78228.1"/>
    </source>
</evidence>
<comment type="caution">
    <text evidence="4">The sequence shown here is derived from an EMBL/GenBank/DDBJ whole genome shotgun (WGS) entry which is preliminary data.</text>
</comment>
<name>A0A4Q0AI05_9BACT</name>
<dbReference type="PANTHER" id="PTHR42734">
    <property type="entry name" value="METAL TRANSPORT SYSTEM ATP-BINDING PROTEIN TM_0124-RELATED"/>
    <property type="match status" value="1"/>
</dbReference>
<feature type="domain" description="ABC transporter" evidence="3">
    <location>
        <begin position="23"/>
        <end position="80"/>
    </location>
</feature>
<gene>
    <name evidence="4" type="ORF">EOT05_00460</name>
</gene>
<dbReference type="GO" id="GO:0005524">
    <property type="term" value="F:ATP binding"/>
    <property type="evidence" value="ECO:0007669"/>
    <property type="project" value="UniProtKB-KW"/>
</dbReference>
<keyword evidence="4" id="KW-0067">ATP-binding</keyword>
<dbReference type="PANTHER" id="PTHR42734:SF17">
    <property type="entry name" value="METAL TRANSPORT SYSTEM ATP-BINDING PROTEIN TM_0124-RELATED"/>
    <property type="match status" value="1"/>
</dbReference>
<reference evidence="4" key="1">
    <citation type="submission" date="2019-01" db="EMBL/GenBank/DDBJ databases">
        <title>Genomic signatures and co-occurrence patterns of the ultra-small Saccharimodia (Patescibacteria phylum) suggest a symbiotic lifestyle.</title>
        <authorList>
            <person name="Lemos L."/>
            <person name="Medeiros J."/>
            <person name="Andreote F."/>
            <person name="Fernandes G."/>
            <person name="Varani A."/>
            <person name="Oliveira G."/>
            <person name="Pylro V."/>
        </authorList>
    </citation>
    <scope>NUCLEOTIDE SEQUENCE [LARGE SCALE GENOMIC DNA]</scope>
    <source>
        <strain evidence="4">AMD02</strain>
    </source>
</reference>
<accession>A0A4Q0AI05</accession>
<protein>
    <submittedName>
        <fullName evidence="4">ABC-F family ATP-binding cassette domain-containing protein</fullName>
    </submittedName>
</protein>
<proteinExistence type="inferred from homology"/>
<dbReference type="EMBL" id="SCKX01000001">
    <property type="protein sequence ID" value="RWZ78228.1"/>
    <property type="molecule type" value="Genomic_DNA"/>
</dbReference>
<comment type="similarity">
    <text evidence="1">Belongs to the ABC transporter superfamily.</text>
</comment>
<organism evidence="4 5">
    <name type="scientific">Candidatus Microsaccharimonas sossegonensis</name>
    <dbReference type="NCBI Taxonomy" id="2506948"/>
    <lineage>
        <taxon>Bacteria</taxon>
        <taxon>Candidatus Saccharimonadota</taxon>
        <taxon>Candidatus Saccharimonadia</taxon>
        <taxon>Candidatus Saccharimonadales</taxon>
        <taxon>Candidatus Saccharimonadaceae</taxon>
        <taxon>Candidatus Microsaccharimonas</taxon>
    </lineage>
</organism>
<evidence type="ECO:0000256" key="1">
    <source>
        <dbReference type="ARBA" id="ARBA00005417"/>
    </source>
</evidence>
<dbReference type="Pfam" id="PF00005">
    <property type="entry name" value="ABC_tran"/>
    <property type="match status" value="1"/>
</dbReference>
<dbReference type="AlphaFoldDB" id="A0A4Q0AI05"/>
<dbReference type="Gene3D" id="3.40.50.300">
    <property type="entry name" value="P-loop containing nucleotide triphosphate hydrolases"/>
    <property type="match status" value="1"/>
</dbReference>
<dbReference type="GO" id="GO:0016887">
    <property type="term" value="F:ATP hydrolysis activity"/>
    <property type="evidence" value="ECO:0007669"/>
    <property type="project" value="InterPro"/>
</dbReference>
<dbReference type="InterPro" id="IPR050153">
    <property type="entry name" value="Metal_Ion_Import_ABC"/>
</dbReference>
<evidence type="ECO:0000259" key="3">
    <source>
        <dbReference type="Pfam" id="PF00005"/>
    </source>
</evidence>
<dbReference type="Proteomes" id="UP000289257">
    <property type="component" value="Unassembled WGS sequence"/>
</dbReference>